<evidence type="ECO:0000256" key="4">
    <source>
        <dbReference type="ARBA" id="ARBA00022490"/>
    </source>
</evidence>
<sequence length="726" mass="81503">MEINVAKFVEDNYTPFDGSEEFLEGPTDRTTKVWEICKGLLKTEVEKGILDVDTKTPSLITAFPAGYIDRENEVVVGLQTDAPLKRAIKPYGGWRMVKAALEAYGYEMDPEVEAIFAKYRKTHNDGVFDAYSKEIKVARSNHILTGLPDGYGRGRIIGDYRRLALYGADTLIAAKKQDLLDRPGPMTEDLIRLREEVSEQIRALAELKEMALTYGLDVSKPASNALEATQWVYFAYLASVKEQDGAAMSMGRIDAFLDIYFEKDLKEGKITEKEAQEIIDQFIIKLRLVRHLRTPAYNELFAGDPTWVTCVLGGVGCKGHMVTKTAFRMLHSLYNLGPSPEPNITVLWSKVLPESFQRFCSRVSIETSSIQYENDELMTPRFGCDYGIACCVSAMSIGKQMQFFGARCNLPKLLLYALNGGRDEVSGVQVAPVWEPLADGPLVFEDVKARFEKAVEWLAALYVNAMNVIHYMHDRYCYERIQMAFHDTDVHRFLAFGVAGLSIIADSFSAMKYAKVTPIRDERGIAVDFKIEGDFPKFGNDDDRVDEFAKWAVQFFTENLKKHKAYRDSEHTLSVLTITSNVVYGKATGSTPDGRKIGEAFAPGANPMHGRDSSGAFASLNSVAKIPYEYCLDGISNTFSTIPSALGKSKEDQIDNLRVMISGYFDQKAHHLNVNVLQRAVLEDAIKHPENYPQLTIRVSGYAVNFIRLTPEQQKEVIARTFHETM</sequence>
<accession>A0A192ZJ81</accession>
<dbReference type="AlphaFoldDB" id="A0A192ZJ81"/>
<evidence type="ECO:0000313" key="13">
    <source>
        <dbReference type="EMBL" id="ANM86870.1"/>
    </source>
</evidence>
<dbReference type="NCBIfam" id="TIGR01255">
    <property type="entry name" value="pyr_form_ly_1"/>
    <property type="match status" value="1"/>
</dbReference>
<feature type="modified residue" description="Glycine radical" evidence="10">
    <location>
        <position position="701"/>
    </location>
</feature>
<feature type="domain" description="PFL" evidence="12">
    <location>
        <begin position="1"/>
        <end position="596"/>
    </location>
</feature>
<evidence type="ECO:0000259" key="12">
    <source>
        <dbReference type="PROSITE" id="PS51554"/>
    </source>
</evidence>
<keyword evidence="6 10" id="KW-0556">Organic radical</keyword>
<organism evidence="13">
    <name type="scientific">Stygiella incarcerata</name>
    <dbReference type="NCBI Taxonomy" id="1712417"/>
    <lineage>
        <taxon>Eukaryota</taxon>
        <taxon>Discoba</taxon>
        <taxon>Jakobida</taxon>
        <taxon>Andalucina</taxon>
        <taxon>Stygiellidae</taxon>
        <taxon>Stygiella</taxon>
    </lineage>
</organism>
<dbReference type="GO" id="GO:0005829">
    <property type="term" value="C:cytosol"/>
    <property type="evidence" value="ECO:0007669"/>
    <property type="project" value="TreeGrafter"/>
</dbReference>
<gene>
    <name evidence="13" type="primary">PFL</name>
</gene>
<reference evidence="13" key="1">
    <citation type="journal article" date="2016" name="Mol. Biol. Evol.">
        <title>Novel hydrogenosomes in the microaerophilic jakobid Stygiella incarcerata.</title>
        <authorList>
            <person name="Leger M.M."/>
            <person name="Eme L."/>
            <person name="Hug L.A."/>
            <person name="Roger A.J."/>
        </authorList>
    </citation>
    <scope>NUCLEOTIDE SEQUENCE</scope>
</reference>
<keyword evidence="7" id="KW-0119">Carbohydrate metabolism</keyword>
<dbReference type="InterPro" id="IPR001150">
    <property type="entry name" value="Gly_radical"/>
</dbReference>
<keyword evidence="13" id="KW-0670">Pyruvate</keyword>
<dbReference type="Gene3D" id="3.20.70.20">
    <property type="match status" value="1"/>
</dbReference>
<keyword evidence="5" id="KW-0808">Transferase</keyword>
<evidence type="ECO:0000256" key="7">
    <source>
        <dbReference type="ARBA" id="ARBA00023277"/>
    </source>
</evidence>
<proteinExistence type="evidence at transcript level"/>
<name>A0A192ZJ81_9EUKA</name>
<evidence type="ECO:0000259" key="11">
    <source>
        <dbReference type="PROSITE" id="PS51149"/>
    </source>
</evidence>
<dbReference type="SUPFAM" id="SSF51998">
    <property type="entry name" value="PFL-like glycyl radical enzymes"/>
    <property type="match status" value="1"/>
</dbReference>
<protein>
    <recommendedName>
        <fullName evidence="3">formate C-acetyltransferase</fullName>
        <ecNumber evidence="3">2.3.1.54</ecNumber>
    </recommendedName>
</protein>
<evidence type="ECO:0000256" key="1">
    <source>
        <dbReference type="ARBA" id="ARBA00004496"/>
    </source>
</evidence>
<dbReference type="CDD" id="cd01678">
    <property type="entry name" value="PFL1"/>
    <property type="match status" value="1"/>
</dbReference>
<dbReference type="PROSITE" id="PS51149">
    <property type="entry name" value="GLY_RADICAL_2"/>
    <property type="match status" value="1"/>
</dbReference>
<evidence type="ECO:0000256" key="5">
    <source>
        <dbReference type="ARBA" id="ARBA00022679"/>
    </source>
</evidence>
<dbReference type="PIRSF" id="PIRSF000379">
    <property type="entry name" value="For_Ac_trans_1"/>
    <property type="match status" value="1"/>
</dbReference>
<evidence type="ECO:0000256" key="6">
    <source>
        <dbReference type="ARBA" id="ARBA00022818"/>
    </source>
</evidence>
<dbReference type="GO" id="GO:0016829">
    <property type="term" value="F:lyase activity"/>
    <property type="evidence" value="ECO:0007669"/>
    <property type="project" value="UniProtKB-KW"/>
</dbReference>
<dbReference type="EMBL" id="KT984650">
    <property type="protein sequence ID" value="ANM86870.1"/>
    <property type="molecule type" value="mRNA"/>
</dbReference>
<evidence type="ECO:0000256" key="10">
    <source>
        <dbReference type="PROSITE-ProRule" id="PRU00493"/>
    </source>
</evidence>
<dbReference type="PANTHER" id="PTHR30191">
    <property type="entry name" value="FORMATE ACETYLTRANSFERASE"/>
    <property type="match status" value="1"/>
</dbReference>
<dbReference type="Pfam" id="PF01228">
    <property type="entry name" value="Gly_radical"/>
    <property type="match status" value="1"/>
</dbReference>
<evidence type="ECO:0000256" key="9">
    <source>
        <dbReference type="ARBA" id="ARBA00049029"/>
    </source>
</evidence>
<comment type="similarity">
    <text evidence="2">Belongs to the glycyl radical enzyme (GRE) family. PFL subfamily.</text>
</comment>
<dbReference type="InterPro" id="IPR019777">
    <property type="entry name" value="Form_AcTrfase_GR_CS"/>
</dbReference>
<dbReference type="PANTHER" id="PTHR30191:SF0">
    <property type="entry name" value="FORMATE ACETYLTRANSFERASE 1"/>
    <property type="match status" value="1"/>
</dbReference>
<keyword evidence="13" id="KW-0456">Lyase</keyword>
<comment type="catalytic activity">
    <reaction evidence="9">
        <text>formate + acetyl-CoA = pyruvate + CoA</text>
        <dbReference type="Rhea" id="RHEA:11844"/>
        <dbReference type="ChEBI" id="CHEBI:15361"/>
        <dbReference type="ChEBI" id="CHEBI:15740"/>
        <dbReference type="ChEBI" id="CHEBI:57287"/>
        <dbReference type="ChEBI" id="CHEBI:57288"/>
        <dbReference type="EC" id="2.3.1.54"/>
    </reaction>
</comment>
<dbReference type="GO" id="GO:0005975">
    <property type="term" value="P:carbohydrate metabolic process"/>
    <property type="evidence" value="ECO:0007669"/>
    <property type="project" value="InterPro"/>
</dbReference>
<keyword evidence="8" id="KW-0012">Acyltransferase</keyword>
<comment type="subcellular location">
    <subcellularLocation>
        <location evidence="1">Cytoplasm</location>
    </subcellularLocation>
</comment>
<dbReference type="InterPro" id="IPR005949">
    <property type="entry name" value="Form_AcTrfase"/>
</dbReference>
<dbReference type="PROSITE" id="PS51554">
    <property type="entry name" value="PFL"/>
    <property type="match status" value="1"/>
</dbReference>
<dbReference type="InterPro" id="IPR004184">
    <property type="entry name" value="PFL_dom"/>
</dbReference>
<feature type="domain" description="Glycine radical" evidence="11">
    <location>
        <begin position="603"/>
        <end position="726"/>
    </location>
</feature>
<dbReference type="EC" id="2.3.1.54" evidence="3"/>
<evidence type="ECO:0000256" key="2">
    <source>
        <dbReference type="ARBA" id="ARBA00008375"/>
    </source>
</evidence>
<evidence type="ECO:0000256" key="3">
    <source>
        <dbReference type="ARBA" id="ARBA00013214"/>
    </source>
</evidence>
<dbReference type="InterPro" id="IPR050244">
    <property type="entry name" value="Auton_GlycylRad_Cofactor"/>
</dbReference>
<dbReference type="Pfam" id="PF02901">
    <property type="entry name" value="PFL-like"/>
    <property type="match status" value="1"/>
</dbReference>
<keyword evidence="4" id="KW-0963">Cytoplasm</keyword>
<dbReference type="GO" id="GO:0008861">
    <property type="term" value="F:formate C-acetyltransferase activity"/>
    <property type="evidence" value="ECO:0007669"/>
    <property type="project" value="UniProtKB-EC"/>
</dbReference>
<evidence type="ECO:0000256" key="8">
    <source>
        <dbReference type="ARBA" id="ARBA00023315"/>
    </source>
</evidence>
<dbReference type="PROSITE" id="PS00850">
    <property type="entry name" value="GLY_RADICAL_1"/>
    <property type="match status" value="1"/>
</dbReference>